<keyword evidence="3" id="KW-1185">Reference proteome</keyword>
<dbReference type="InterPro" id="IPR035919">
    <property type="entry name" value="EAL_sf"/>
</dbReference>
<dbReference type="Gene3D" id="3.20.20.450">
    <property type="entry name" value="EAL domain"/>
    <property type="match status" value="1"/>
</dbReference>
<dbReference type="InterPro" id="IPR050706">
    <property type="entry name" value="Cyclic-di-GMP_PDE-like"/>
</dbReference>
<gene>
    <name evidence="2" type="ORF">B0I26_10848</name>
</gene>
<sequence length="232" mass="26657">MSVANEMLLDDIIRKKLFHHVYQPIYALEDWKVFGYEALLRCKFFQNPESLFQFAMKKNRLYDLDTCSVQLALSSVKEIHTKFVNVYPSTVLHSFFPNFLNSVQSSNRNIVFEINEAEKISDMGALRREIIFLKDKGYTVALDDFGKGELSLRTVIELEPDFVKLDRYFAIDLAVSKKKQEVIQMLLDICHDKNMKLILEGIEEPADLAVAKALGVHFGQGYLLGEPIPITE</sequence>
<organism evidence="2 3">
    <name type="scientific">Paranoxybacillus vitaminiphilus</name>
    <dbReference type="NCBI Taxonomy" id="581036"/>
    <lineage>
        <taxon>Bacteria</taxon>
        <taxon>Bacillati</taxon>
        <taxon>Bacillota</taxon>
        <taxon>Bacilli</taxon>
        <taxon>Bacillales</taxon>
        <taxon>Anoxybacillaceae</taxon>
        <taxon>Paranoxybacillus</taxon>
    </lineage>
</organism>
<evidence type="ECO:0000313" key="3">
    <source>
        <dbReference type="Proteomes" id="UP000248555"/>
    </source>
</evidence>
<dbReference type="OrthoDB" id="581425at2"/>
<dbReference type="PROSITE" id="PS50883">
    <property type="entry name" value="EAL"/>
    <property type="match status" value="1"/>
</dbReference>
<dbReference type="GO" id="GO:0071111">
    <property type="term" value="F:cyclic-guanylate-specific phosphodiesterase activity"/>
    <property type="evidence" value="ECO:0007669"/>
    <property type="project" value="InterPro"/>
</dbReference>
<name>A0A327YD05_9BACL</name>
<evidence type="ECO:0000313" key="2">
    <source>
        <dbReference type="EMBL" id="RAK18873.1"/>
    </source>
</evidence>
<dbReference type="CDD" id="cd01948">
    <property type="entry name" value="EAL"/>
    <property type="match status" value="1"/>
</dbReference>
<protein>
    <submittedName>
        <fullName evidence="2">EAL domain-containing protein (Putative c-di-GMP-specific phosphodiesterase class I)</fullName>
    </submittedName>
</protein>
<comment type="caution">
    <text evidence="2">The sequence shown here is derived from an EMBL/GenBank/DDBJ whole genome shotgun (WGS) entry which is preliminary data.</text>
</comment>
<dbReference type="InterPro" id="IPR001633">
    <property type="entry name" value="EAL_dom"/>
</dbReference>
<dbReference type="Pfam" id="PF00563">
    <property type="entry name" value="EAL"/>
    <property type="match status" value="1"/>
</dbReference>
<evidence type="ECO:0000259" key="1">
    <source>
        <dbReference type="PROSITE" id="PS50883"/>
    </source>
</evidence>
<dbReference type="Proteomes" id="UP000248555">
    <property type="component" value="Unassembled WGS sequence"/>
</dbReference>
<dbReference type="PANTHER" id="PTHR33121:SF76">
    <property type="entry name" value="SIGNALING PROTEIN"/>
    <property type="match status" value="1"/>
</dbReference>
<dbReference type="EMBL" id="QLMH01000008">
    <property type="protein sequence ID" value="RAK18873.1"/>
    <property type="molecule type" value="Genomic_DNA"/>
</dbReference>
<dbReference type="PANTHER" id="PTHR33121">
    <property type="entry name" value="CYCLIC DI-GMP PHOSPHODIESTERASE PDEF"/>
    <property type="match status" value="1"/>
</dbReference>
<dbReference type="SUPFAM" id="SSF141868">
    <property type="entry name" value="EAL domain-like"/>
    <property type="match status" value="1"/>
</dbReference>
<proteinExistence type="predicted"/>
<dbReference type="AlphaFoldDB" id="A0A327YD05"/>
<reference evidence="2 3" key="1">
    <citation type="submission" date="2018-06" db="EMBL/GenBank/DDBJ databases">
        <title>Genomic Encyclopedia of Type Strains, Phase III (KMG-III): the genomes of soil and plant-associated and newly described type strains.</title>
        <authorList>
            <person name="Whitman W."/>
        </authorList>
    </citation>
    <scope>NUCLEOTIDE SEQUENCE [LARGE SCALE GENOMIC DNA]</scope>
    <source>
        <strain evidence="2 3">CGMCC 1.8979</strain>
    </source>
</reference>
<feature type="domain" description="EAL" evidence="1">
    <location>
        <begin position="2"/>
        <end position="232"/>
    </location>
</feature>
<dbReference type="RefSeq" id="WP_111645408.1">
    <property type="nucleotide sequence ID" value="NZ_QLMH01000008.1"/>
</dbReference>
<dbReference type="SMART" id="SM00052">
    <property type="entry name" value="EAL"/>
    <property type="match status" value="1"/>
</dbReference>
<accession>A0A327YD05</accession>